<organism evidence="1 2">
    <name type="scientific">Lachnotalea glycerini</name>
    <dbReference type="NCBI Taxonomy" id="1763509"/>
    <lineage>
        <taxon>Bacteria</taxon>
        <taxon>Bacillati</taxon>
        <taxon>Bacillota</taxon>
        <taxon>Clostridia</taxon>
        <taxon>Lachnospirales</taxon>
        <taxon>Lachnospiraceae</taxon>
        <taxon>Lachnotalea</taxon>
    </lineage>
</organism>
<comment type="caution">
    <text evidence="1">The sequence shown here is derived from an EMBL/GenBank/DDBJ whole genome shotgun (WGS) entry which is preliminary data.</text>
</comment>
<name>A0A318ELF2_9FIRM</name>
<proteinExistence type="predicted"/>
<reference evidence="1 2" key="1">
    <citation type="submission" date="2018-05" db="EMBL/GenBank/DDBJ databases">
        <title>Genomic Encyclopedia of Type Strains, Phase IV (KMG-IV): sequencing the most valuable type-strain genomes for metagenomic binning, comparative biology and taxonomic classification.</title>
        <authorList>
            <person name="Goeker M."/>
        </authorList>
    </citation>
    <scope>NUCLEOTIDE SEQUENCE [LARGE SCALE GENOMIC DNA]</scope>
    <source>
        <strain evidence="1 2">DSM 28816</strain>
    </source>
</reference>
<gene>
    <name evidence="1" type="ORF">C8E03_110109</name>
</gene>
<evidence type="ECO:0000313" key="1">
    <source>
        <dbReference type="EMBL" id="PXV87348.1"/>
    </source>
</evidence>
<accession>A0A318ELF2</accession>
<dbReference type="EMBL" id="QICS01000010">
    <property type="protein sequence ID" value="PXV87348.1"/>
    <property type="molecule type" value="Genomic_DNA"/>
</dbReference>
<dbReference type="RefSeq" id="WP_110291621.1">
    <property type="nucleotide sequence ID" value="NZ_QICS01000010.1"/>
</dbReference>
<dbReference type="AlphaFoldDB" id="A0A318ELF2"/>
<protein>
    <submittedName>
        <fullName evidence="1">Uncharacterized protein</fullName>
    </submittedName>
</protein>
<dbReference type="Proteomes" id="UP000247523">
    <property type="component" value="Unassembled WGS sequence"/>
</dbReference>
<sequence>MKRARKLIVMVLVLTFLISTTCYAVYCKKISIDNYTRSYSTGTLQSNGDMLISLSTYQNYVNNRATLEVQRLVGNEWKTVKYYRKTLNVGCYTSYSYLLKDCGGTIRVVFTSDSRVHLEGWIQYFN</sequence>
<evidence type="ECO:0000313" key="2">
    <source>
        <dbReference type="Proteomes" id="UP000247523"/>
    </source>
</evidence>